<dbReference type="PANTHER" id="PTHR30328">
    <property type="entry name" value="TRANSCRIPTIONAL REPRESSOR"/>
    <property type="match status" value="1"/>
</dbReference>
<dbReference type="Proteomes" id="UP000186599">
    <property type="component" value="Unassembled WGS sequence"/>
</dbReference>
<organism evidence="5 6">
    <name type="scientific">Halopseudomonas bauzanensis</name>
    <dbReference type="NCBI Taxonomy" id="653930"/>
    <lineage>
        <taxon>Bacteria</taxon>
        <taxon>Pseudomonadati</taxon>
        <taxon>Pseudomonadota</taxon>
        <taxon>Gammaproteobacteria</taxon>
        <taxon>Pseudomonadales</taxon>
        <taxon>Pseudomonadaceae</taxon>
        <taxon>Halopseudomonas</taxon>
    </lineage>
</organism>
<dbReference type="InterPro" id="IPR050109">
    <property type="entry name" value="HTH-type_TetR-like_transc_reg"/>
</dbReference>
<dbReference type="SUPFAM" id="SSF48498">
    <property type="entry name" value="Tetracyclin repressor-like, C-terminal domain"/>
    <property type="match status" value="1"/>
</dbReference>
<dbReference type="InterPro" id="IPR001647">
    <property type="entry name" value="HTH_TetR"/>
</dbReference>
<dbReference type="GO" id="GO:0003677">
    <property type="term" value="F:DNA binding"/>
    <property type="evidence" value="ECO:0007669"/>
    <property type="project" value="UniProtKB-UniRule"/>
</dbReference>
<dbReference type="Proteomes" id="UP000186904">
    <property type="component" value="Unassembled WGS sequence"/>
</dbReference>
<feature type="domain" description="HTH tetR-type" evidence="3">
    <location>
        <begin position="13"/>
        <end position="73"/>
    </location>
</feature>
<dbReference type="PANTHER" id="PTHR30328:SF54">
    <property type="entry name" value="HTH-TYPE TRANSCRIPTIONAL REPRESSOR SCO4008"/>
    <property type="match status" value="1"/>
</dbReference>
<evidence type="ECO:0000313" key="4">
    <source>
        <dbReference type="EMBL" id="SES05108.1"/>
    </source>
</evidence>
<accession>A0A1I4MRR7</accession>
<dbReference type="OrthoDB" id="270177at2"/>
<dbReference type="Pfam" id="PF00440">
    <property type="entry name" value="TetR_N"/>
    <property type="match status" value="1"/>
</dbReference>
<dbReference type="Pfam" id="PF17938">
    <property type="entry name" value="TetR_C_29"/>
    <property type="match status" value="1"/>
</dbReference>
<evidence type="ECO:0000313" key="5">
    <source>
        <dbReference type="EMBL" id="SFM05735.1"/>
    </source>
</evidence>
<gene>
    <name evidence="5" type="ORF">SAMN04487855_2177</name>
    <name evidence="4" type="ORF">SAMN05216589_2178</name>
</gene>
<feature type="DNA-binding region" description="H-T-H motif" evidence="2">
    <location>
        <begin position="36"/>
        <end position="55"/>
    </location>
</feature>
<dbReference type="InterPro" id="IPR041474">
    <property type="entry name" value="NicS_C"/>
</dbReference>
<dbReference type="Gene3D" id="1.10.357.10">
    <property type="entry name" value="Tetracycline Repressor, domain 2"/>
    <property type="match status" value="1"/>
</dbReference>
<dbReference type="InterPro" id="IPR036271">
    <property type="entry name" value="Tet_transcr_reg_TetR-rel_C_sf"/>
</dbReference>
<dbReference type="STRING" id="653930.SAMN05216589_2178"/>
<evidence type="ECO:0000256" key="2">
    <source>
        <dbReference type="PROSITE-ProRule" id="PRU00335"/>
    </source>
</evidence>
<protein>
    <submittedName>
        <fullName evidence="5">Transcriptional regulator, TetR family</fullName>
    </submittedName>
</protein>
<proteinExistence type="predicted"/>
<keyword evidence="6" id="KW-1185">Reference proteome</keyword>
<dbReference type="InterPro" id="IPR009057">
    <property type="entry name" value="Homeodomain-like_sf"/>
</dbReference>
<reference evidence="6 7" key="1">
    <citation type="submission" date="2016-10" db="EMBL/GenBank/DDBJ databases">
        <authorList>
            <person name="de Groot N.N."/>
        </authorList>
    </citation>
    <scope>NUCLEOTIDE SEQUENCE [LARGE SCALE GENOMIC DNA]</scope>
    <source>
        <strain evidence="5 6">CGMCC 1.9095</strain>
        <strain evidence="4 7">DSM 22558</strain>
    </source>
</reference>
<name>A0A1I4MRR7_9GAMM</name>
<dbReference type="RefSeq" id="WP_074779686.1">
    <property type="nucleotide sequence ID" value="NZ_FOGN01000003.1"/>
</dbReference>
<dbReference type="PRINTS" id="PR00455">
    <property type="entry name" value="HTHTETR"/>
</dbReference>
<dbReference type="AlphaFoldDB" id="A0A1I4MRR7"/>
<dbReference type="EMBL" id="FOGN01000003">
    <property type="protein sequence ID" value="SES05108.1"/>
    <property type="molecule type" value="Genomic_DNA"/>
</dbReference>
<evidence type="ECO:0000256" key="1">
    <source>
        <dbReference type="ARBA" id="ARBA00023125"/>
    </source>
</evidence>
<sequence>MSKPSTRAEPGKRNTMNRLLAAGRQIFALKGLAGARVEDIAREAKVTKQLVYHYYGSKEVLFSTVLDDASQQIMQELITLDIDDLPPEEALRSLLHCCFDQYMKDPHLGALALEGIRFHNASETRSNSFTSESPALVVKFSAVLKRGMETGVFRQGIDARLLLASSALLMSGGFTNHYTMSVLVGFDTTSEDGMRIWREHSVNLILASIMQQPVRL</sequence>
<dbReference type="EMBL" id="FOUA01000003">
    <property type="protein sequence ID" value="SFM05735.1"/>
    <property type="molecule type" value="Genomic_DNA"/>
</dbReference>
<evidence type="ECO:0000313" key="6">
    <source>
        <dbReference type="Proteomes" id="UP000186599"/>
    </source>
</evidence>
<dbReference type="PROSITE" id="PS50977">
    <property type="entry name" value="HTH_TETR_2"/>
    <property type="match status" value="1"/>
</dbReference>
<evidence type="ECO:0000259" key="3">
    <source>
        <dbReference type="PROSITE" id="PS50977"/>
    </source>
</evidence>
<evidence type="ECO:0000313" key="7">
    <source>
        <dbReference type="Proteomes" id="UP000186904"/>
    </source>
</evidence>
<dbReference type="SUPFAM" id="SSF46689">
    <property type="entry name" value="Homeodomain-like"/>
    <property type="match status" value="1"/>
</dbReference>
<keyword evidence="1 2" id="KW-0238">DNA-binding</keyword>